<evidence type="ECO:0000313" key="4">
    <source>
        <dbReference type="EnsemblMetazoa" id="tetur11g05090.1"/>
    </source>
</evidence>
<dbReference type="GO" id="GO:0005634">
    <property type="term" value="C:nucleus"/>
    <property type="evidence" value="ECO:0007669"/>
    <property type="project" value="TreeGrafter"/>
</dbReference>
<feature type="compositionally biased region" description="Acidic residues" evidence="3">
    <location>
        <begin position="190"/>
        <end position="219"/>
    </location>
</feature>
<protein>
    <recommendedName>
        <fullName evidence="2">Protein LTV1 homolog</fullName>
    </recommendedName>
</protein>
<dbReference type="GO" id="GO:0030688">
    <property type="term" value="C:preribosome, small subunit precursor"/>
    <property type="evidence" value="ECO:0007669"/>
    <property type="project" value="TreeGrafter"/>
</dbReference>
<dbReference type="GO" id="GO:0042274">
    <property type="term" value="P:ribosomal small subunit biogenesis"/>
    <property type="evidence" value="ECO:0007669"/>
    <property type="project" value="InterPro"/>
</dbReference>
<dbReference type="OrthoDB" id="5852896at2759"/>
<dbReference type="PANTHER" id="PTHR21531">
    <property type="entry name" value="LOW-TEMPERATURE VIABILITY PROTEIN LTV1-RELATED"/>
    <property type="match status" value="1"/>
</dbReference>
<dbReference type="KEGG" id="tut:107363989"/>
<evidence type="ECO:0000256" key="3">
    <source>
        <dbReference type="SAM" id="MobiDB-lite"/>
    </source>
</evidence>
<dbReference type="Proteomes" id="UP000015104">
    <property type="component" value="Unassembled WGS sequence"/>
</dbReference>
<comment type="similarity">
    <text evidence="1">Belongs to the LTV1 family.</text>
</comment>
<dbReference type="eggNOG" id="KOG2637">
    <property type="taxonomic scope" value="Eukaryota"/>
</dbReference>
<sequence>MPKTKPRIDKKKGVTFRLVHRSQHDPLIADETAPQHVLQEVVASKEKETHKEEQIKYGIYFDDNYDYLKHLKSRDEFDREWEMVEETKKTNHKLKLPSSVFPSVIEEDEGMLNKAAPVSGPQLNVDPDIIAAMDDDFDLEDPSNQLTDDYLTEILESGLVQKEDNESSDDEDCQPNYSMSRFTKERYVYDDDEEGEEEDEDTESIDSEDEGSFCFEEDSNDKTLTKEETKSVFTEYSLTSSVLPRNEGLSLIDEKFEAMFEKEYGNDMDLGALDLDDIEGSINPNKCQALKKLIQDEEDLKQVKLLSKDDKIKTLTLNGEENSDNTDTENDLVQLEIELDAGKHGERLYDCESVLSTYSNLYNHPKLIRTERSAPKKLNIDPVSGVIVSPNTGLTKKNLRELDVINDSDGKKSGPRSSYSRISRISELSERDKNESPEERKARKAAFKEMKRERRIEKKANRTAFKMESDNQKRDMVHLRNNVNSMKLI</sequence>
<proteinExistence type="inferred from homology"/>
<evidence type="ECO:0000256" key="1">
    <source>
        <dbReference type="ARBA" id="ARBA00009078"/>
    </source>
</evidence>
<feature type="compositionally biased region" description="Basic and acidic residues" evidence="3">
    <location>
        <begin position="427"/>
        <end position="475"/>
    </location>
</feature>
<organism evidence="4 5">
    <name type="scientific">Tetranychus urticae</name>
    <name type="common">Two-spotted spider mite</name>
    <dbReference type="NCBI Taxonomy" id="32264"/>
    <lineage>
        <taxon>Eukaryota</taxon>
        <taxon>Metazoa</taxon>
        <taxon>Ecdysozoa</taxon>
        <taxon>Arthropoda</taxon>
        <taxon>Chelicerata</taxon>
        <taxon>Arachnida</taxon>
        <taxon>Acari</taxon>
        <taxon>Acariformes</taxon>
        <taxon>Trombidiformes</taxon>
        <taxon>Prostigmata</taxon>
        <taxon>Eleutherengona</taxon>
        <taxon>Raphignathae</taxon>
        <taxon>Tetranychoidea</taxon>
        <taxon>Tetranychidae</taxon>
        <taxon>Tetranychus</taxon>
    </lineage>
</organism>
<feature type="compositionally biased region" description="Low complexity" evidence="3">
    <location>
        <begin position="416"/>
        <end position="426"/>
    </location>
</feature>
<dbReference type="InterPro" id="IPR007307">
    <property type="entry name" value="Ltv1"/>
</dbReference>
<dbReference type="OMA" id="TKEFLFM"/>
<dbReference type="GO" id="GO:0005829">
    <property type="term" value="C:cytosol"/>
    <property type="evidence" value="ECO:0007669"/>
    <property type="project" value="TreeGrafter"/>
</dbReference>
<dbReference type="PANTHER" id="PTHR21531:SF0">
    <property type="entry name" value="PROTEIN LTV1 HOMOLOG"/>
    <property type="match status" value="1"/>
</dbReference>
<evidence type="ECO:0000256" key="2">
    <source>
        <dbReference type="ARBA" id="ARBA00021561"/>
    </source>
</evidence>
<evidence type="ECO:0000313" key="5">
    <source>
        <dbReference type="Proteomes" id="UP000015104"/>
    </source>
</evidence>
<name>T1KHP0_TETUR</name>
<feature type="region of interest" description="Disordered" evidence="3">
    <location>
        <begin position="159"/>
        <end position="221"/>
    </location>
</feature>
<keyword evidence="5" id="KW-1185">Reference proteome</keyword>
<dbReference type="Pfam" id="PF04180">
    <property type="entry name" value="LTV"/>
    <property type="match status" value="1"/>
</dbReference>
<feature type="region of interest" description="Disordered" evidence="3">
    <location>
        <begin position="406"/>
        <end position="475"/>
    </location>
</feature>
<dbReference type="GO" id="GO:0000056">
    <property type="term" value="P:ribosomal small subunit export from nucleus"/>
    <property type="evidence" value="ECO:0007669"/>
    <property type="project" value="TreeGrafter"/>
</dbReference>
<dbReference type="AlphaFoldDB" id="T1KHP0"/>
<dbReference type="EMBL" id="CAEY01000077">
    <property type="status" value="NOT_ANNOTATED_CDS"/>
    <property type="molecule type" value="Genomic_DNA"/>
</dbReference>
<dbReference type="EnsemblMetazoa" id="tetur11g05090.1">
    <property type="protein sequence ID" value="tetur11g05090.1"/>
    <property type="gene ID" value="tetur11g05090"/>
</dbReference>
<accession>T1KHP0</accession>
<dbReference type="HOGENOM" id="CLU_035718_0_0_1"/>
<gene>
    <name evidence="4" type="primary">107363989</name>
</gene>
<dbReference type="STRING" id="32264.T1KHP0"/>
<reference evidence="5" key="1">
    <citation type="submission" date="2011-08" db="EMBL/GenBank/DDBJ databases">
        <authorList>
            <person name="Rombauts S."/>
        </authorList>
    </citation>
    <scope>NUCLEOTIDE SEQUENCE</scope>
    <source>
        <strain evidence="5">London</strain>
    </source>
</reference>
<reference evidence="4" key="2">
    <citation type="submission" date="2015-06" db="UniProtKB">
        <authorList>
            <consortium name="EnsemblMetazoa"/>
        </authorList>
    </citation>
    <scope>IDENTIFICATION</scope>
</reference>